<accession>A0AAD6V0L2</accession>
<evidence type="ECO:0008006" key="4">
    <source>
        <dbReference type="Google" id="ProtNLM"/>
    </source>
</evidence>
<evidence type="ECO:0000313" key="2">
    <source>
        <dbReference type="EMBL" id="KAJ7199828.1"/>
    </source>
</evidence>
<reference evidence="2" key="1">
    <citation type="submission" date="2023-03" db="EMBL/GenBank/DDBJ databases">
        <title>Massive genome expansion in bonnet fungi (Mycena s.s.) driven by repeated elements and novel gene families across ecological guilds.</title>
        <authorList>
            <consortium name="Lawrence Berkeley National Laboratory"/>
            <person name="Harder C.B."/>
            <person name="Miyauchi S."/>
            <person name="Viragh M."/>
            <person name="Kuo A."/>
            <person name="Thoen E."/>
            <person name="Andreopoulos B."/>
            <person name="Lu D."/>
            <person name="Skrede I."/>
            <person name="Drula E."/>
            <person name="Henrissat B."/>
            <person name="Morin E."/>
            <person name="Kohler A."/>
            <person name="Barry K."/>
            <person name="LaButti K."/>
            <person name="Morin E."/>
            <person name="Salamov A."/>
            <person name="Lipzen A."/>
            <person name="Mereny Z."/>
            <person name="Hegedus B."/>
            <person name="Baldrian P."/>
            <person name="Stursova M."/>
            <person name="Weitz H."/>
            <person name="Taylor A."/>
            <person name="Grigoriev I.V."/>
            <person name="Nagy L.G."/>
            <person name="Martin F."/>
            <person name="Kauserud H."/>
        </authorList>
    </citation>
    <scope>NUCLEOTIDE SEQUENCE</scope>
    <source>
        <strain evidence="2">9144</strain>
    </source>
</reference>
<organism evidence="2 3">
    <name type="scientific">Mycena pura</name>
    <dbReference type="NCBI Taxonomy" id="153505"/>
    <lineage>
        <taxon>Eukaryota</taxon>
        <taxon>Fungi</taxon>
        <taxon>Dikarya</taxon>
        <taxon>Basidiomycota</taxon>
        <taxon>Agaricomycotina</taxon>
        <taxon>Agaricomycetes</taxon>
        <taxon>Agaricomycetidae</taxon>
        <taxon>Agaricales</taxon>
        <taxon>Marasmiineae</taxon>
        <taxon>Mycenaceae</taxon>
        <taxon>Mycena</taxon>
    </lineage>
</organism>
<name>A0AAD6V0L2_9AGAR</name>
<feature type="chain" id="PRO_5042192424" description="Extracellular membrane protein CFEM domain-containing protein" evidence="1">
    <location>
        <begin position="19"/>
        <end position="264"/>
    </location>
</feature>
<evidence type="ECO:0000313" key="3">
    <source>
        <dbReference type="Proteomes" id="UP001219525"/>
    </source>
</evidence>
<keyword evidence="3" id="KW-1185">Reference proteome</keyword>
<comment type="caution">
    <text evidence="2">The sequence shown here is derived from an EMBL/GenBank/DDBJ whole genome shotgun (WGS) entry which is preliminary data.</text>
</comment>
<feature type="signal peptide" evidence="1">
    <location>
        <begin position="1"/>
        <end position="18"/>
    </location>
</feature>
<dbReference type="Proteomes" id="UP001219525">
    <property type="component" value="Unassembled WGS sequence"/>
</dbReference>
<proteinExistence type="predicted"/>
<gene>
    <name evidence="2" type="ORF">GGX14DRAFT_467454</name>
</gene>
<sequence length="264" mass="27632">MSVLVLLLYLTGTLGSSAALVGRADSDDPLQALEAAARAVADSPTSGCLNTCQFVGAEKTIKSCEDKTPLFDILVTGCLCDSILDKLHDCAACMDLDTKPSANSCWLGFSDICFNYGFTSENGTALVDEPNFPYPKIVLLSPLALTQCEHAVYVWASPYFITSVFDLTFTPFNPANSSLPAEITGAGSGFSVVNYTFLVDYPANTQITLNVTGGGSTAISTSLTVLNSADTSWTDATTGGAPASRGQWTLMTALLTLGIGVTLS</sequence>
<dbReference type="AlphaFoldDB" id="A0AAD6V0L2"/>
<evidence type="ECO:0000256" key="1">
    <source>
        <dbReference type="SAM" id="SignalP"/>
    </source>
</evidence>
<dbReference type="EMBL" id="JARJCW010000066">
    <property type="protein sequence ID" value="KAJ7199828.1"/>
    <property type="molecule type" value="Genomic_DNA"/>
</dbReference>
<protein>
    <recommendedName>
        <fullName evidence="4">Extracellular membrane protein CFEM domain-containing protein</fullName>
    </recommendedName>
</protein>
<keyword evidence="1" id="KW-0732">Signal</keyword>